<dbReference type="CDD" id="cd16661">
    <property type="entry name" value="RING-Ubox1_NOSIP"/>
    <property type="match status" value="1"/>
</dbReference>
<dbReference type="GO" id="GO:0005634">
    <property type="term" value="C:nucleus"/>
    <property type="evidence" value="ECO:0007669"/>
    <property type="project" value="UniProtKB-SubCell"/>
</dbReference>
<name>A0A250X861_9CHLO</name>
<evidence type="ECO:0000259" key="6">
    <source>
        <dbReference type="Pfam" id="PF15906"/>
    </source>
</evidence>
<dbReference type="PANTHER" id="PTHR13063">
    <property type="entry name" value="ENOS INTERACTING PROTEIN"/>
    <property type="match status" value="1"/>
</dbReference>
<gene>
    <name evidence="7" type="ORF">CEUSTIGMA_g6686.t1</name>
</gene>
<dbReference type="InterPro" id="IPR016818">
    <property type="entry name" value="NOSIP"/>
</dbReference>
<evidence type="ECO:0000256" key="5">
    <source>
        <dbReference type="SAM" id="MobiDB-lite"/>
    </source>
</evidence>
<reference evidence="7 8" key="1">
    <citation type="submission" date="2017-08" db="EMBL/GenBank/DDBJ databases">
        <title>Acidophilic green algal genome provides insights into adaptation to an acidic environment.</title>
        <authorList>
            <person name="Hirooka S."/>
            <person name="Hirose Y."/>
            <person name="Kanesaki Y."/>
            <person name="Higuchi S."/>
            <person name="Fujiwara T."/>
            <person name="Onuma R."/>
            <person name="Era A."/>
            <person name="Ohbayashi R."/>
            <person name="Uzuka A."/>
            <person name="Nozaki H."/>
            <person name="Yoshikawa H."/>
            <person name="Miyagishima S.Y."/>
        </authorList>
    </citation>
    <scope>NUCLEOTIDE SEQUENCE [LARGE SCALE GENOMIC DNA]</scope>
    <source>
        <strain evidence="7 8">NIES-2499</strain>
    </source>
</reference>
<dbReference type="EMBL" id="BEGY01000040">
    <property type="protein sequence ID" value="GAX79246.1"/>
    <property type="molecule type" value="Genomic_DNA"/>
</dbReference>
<comment type="similarity">
    <text evidence="2 4">Belongs to the NOSIP family.</text>
</comment>
<evidence type="ECO:0000313" key="8">
    <source>
        <dbReference type="Proteomes" id="UP000232323"/>
    </source>
</evidence>
<evidence type="ECO:0000256" key="2">
    <source>
        <dbReference type="ARBA" id="ARBA00008126"/>
    </source>
</evidence>
<proteinExistence type="inferred from homology"/>
<keyword evidence="3 4" id="KW-0539">Nucleus</keyword>
<dbReference type="Gene3D" id="3.30.40.10">
    <property type="entry name" value="Zinc/RING finger domain, C3HC4 (zinc finger)"/>
    <property type="match status" value="1"/>
</dbReference>
<comment type="caution">
    <text evidence="7">The sequence shown here is derived from an EMBL/GenBank/DDBJ whole genome shotgun (WGS) entry which is preliminary data.</text>
</comment>
<dbReference type="Pfam" id="PF15906">
    <property type="entry name" value="zf-NOSIP"/>
    <property type="match status" value="1"/>
</dbReference>
<dbReference type="Proteomes" id="UP000232323">
    <property type="component" value="Unassembled WGS sequence"/>
</dbReference>
<feature type="region of interest" description="Disordered" evidence="5">
    <location>
        <begin position="295"/>
        <end position="319"/>
    </location>
</feature>
<dbReference type="GO" id="GO:0061630">
    <property type="term" value="F:ubiquitin protein ligase activity"/>
    <property type="evidence" value="ECO:0007669"/>
    <property type="project" value="InterPro"/>
</dbReference>
<dbReference type="InterPro" id="IPR031790">
    <property type="entry name" value="Znf-NOSIP"/>
</dbReference>
<evidence type="ECO:0000256" key="3">
    <source>
        <dbReference type="ARBA" id="ARBA00023242"/>
    </source>
</evidence>
<sequence length="319" mass="34765">MGRGQRHSKNAGVMGSEGLSYAERRALGFGTIKERLGKDSMGNYYDCCLTLQAAVDPVITPDGYLFSKEAILENLLSQKKAIKRKLAAWEAAQEAENKKVADKALVDQQADLMAFDRINHMGISQQTVDSIKSAIEAEAEKAGQPGAATSVVNIKENEERVKQLKAFWLPSLAPSAKMTVEKPDTDTYCPASGKKLKMKELIPVKFTRVPEEESGLYMDPLTKDTFTNATKLVVIKTSGDVLLKETYTKLVKPEGVFNGKKVKESDVVELQTGGTGFAGRDGEKVQSSKYAQVGVGSGRQDLRGQHQGPRSMGGLQFLN</sequence>
<comment type="subcellular location">
    <subcellularLocation>
        <location evidence="1 4">Nucleus</location>
    </subcellularLocation>
</comment>
<dbReference type="PANTHER" id="PTHR13063:SF10">
    <property type="entry name" value="NITRIC OXIDE SYNTHASE-INTERACTING PROTEIN"/>
    <property type="match status" value="1"/>
</dbReference>
<organism evidence="7 8">
    <name type="scientific">Chlamydomonas eustigma</name>
    <dbReference type="NCBI Taxonomy" id="1157962"/>
    <lineage>
        <taxon>Eukaryota</taxon>
        <taxon>Viridiplantae</taxon>
        <taxon>Chlorophyta</taxon>
        <taxon>core chlorophytes</taxon>
        <taxon>Chlorophyceae</taxon>
        <taxon>CS clade</taxon>
        <taxon>Chlamydomonadales</taxon>
        <taxon>Chlamydomonadaceae</taxon>
        <taxon>Chlamydomonas</taxon>
    </lineage>
</organism>
<dbReference type="SUPFAM" id="SSF57850">
    <property type="entry name" value="RING/U-box"/>
    <property type="match status" value="1"/>
</dbReference>
<evidence type="ECO:0000256" key="4">
    <source>
        <dbReference type="PIRNR" id="PIRNR023577"/>
    </source>
</evidence>
<dbReference type="PIRSF" id="PIRSF023577">
    <property type="entry name" value="ENOS_interacting"/>
    <property type="match status" value="1"/>
</dbReference>
<dbReference type="OrthoDB" id="116827at2759"/>
<evidence type="ECO:0000256" key="1">
    <source>
        <dbReference type="ARBA" id="ARBA00004123"/>
    </source>
</evidence>
<dbReference type="AlphaFoldDB" id="A0A250X861"/>
<evidence type="ECO:0000313" key="7">
    <source>
        <dbReference type="EMBL" id="GAX79246.1"/>
    </source>
</evidence>
<protein>
    <recommendedName>
        <fullName evidence="6">Nitric oxide synthase-interacting protein zinc-finger domain-containing protein</fullName>
    </recommendedName>
</protein>
<dbReference type="InterPro" id="IPR013083">
    <property type="entry name" value="Znf_RING/FYVE/PHD"/>
</dbReference>
<feature type="domain" description="Nitric oxide synthase-interacting protein zinc-finger" evidence="6">
    <location>
        <begin position="25"/>
        <end position="79"/>
    </location>
</feature>
<accession>A0A250X861</accession>
<dbReference type="STRING" id="1157962.A0A250X861"/>
<keyword evidence="8" id="KW-1185">Reference proteome</keyword>